<name>A0A9W8RPW5_9HYPO</name>
<evidence type="ECO:0000256" key="4">
    <source>
        <dbReference type="RuleBase" id="RU361277"/>
    </source>
</evidence>
<dbReference type="SUPFAM" id="SSF50129">
    <property type="entry name" value="GroES-like"/>
    <property type="match status" value="1"/>
</dbReference>
<protein>
    <recommendedName>
        <fullName evidence="9">Enoyl reductase (ER) domain-containing protein</fullName>
    </recommendedName>
</protein>
<dbReference type="Gene3D" id="3.90.180.10">
    <property type="entry name" value="Medium-chain alcohol dehydrogenases, catalytic domain"/>
    <property type="match status" value="1"/>
</dbReference>
<dbReference type="SUPFAM" id="SSF51735">
    <property type="entry name" value="NAD(P)-binding Rossmann-fold domains"/>
    <property type="match status" value="1"/>
</dbReference>
<dbReference type="InterPro" id="IPR050129">
    <property type="entry name" value="Zn_alcohol_dh"/>
</dbReference>
<keyword evidence="3" id="KW-0560">Oxidoreductase</keyword>
<evidence type="ECO:0000256" key="3">
    <source>
        <dbReference type="ARBA" id="ARBA00023002"/>
    </source>
</evidence>
<evidence type="ECO:0000256" key="1">
    <source>
        <dbReference type="ARBA" id="ARBA00022723"/>
    </source>
</evidence>
<dbReference type="Pfam" id="PF08240">
    <property type="entry name" value="ADH_N"/>
    <property type="match status" value="1"/>
</dbReference>
<dbReference type="EMBL" id="JAOQAZ010000031">
    <property type="protein sequence ID" value="KAJ4250187.1"/>
    <property type="molecule type" value="Genomic_DNA"/>
</dbReference>
<dbReference type="InterPro" id="IPR013154">
    <property type="entry name" value="ADH-like_N"/>
</dbReference>
<dbReference type="PANTHER" id="PTHR43401">
    <property type="entry name" value="L-THREONINE 3-DEHYDROGENASE"/>
    <property type="match status" value="1"/>
</dbReference>
<keyword evidence="8" id="KW-1185">Reference proteome</keyword>
<dbReference type="Gene3D" id="3.40.50.720">
    <property type="entry name" value="NAD(P)-binding Rossmann-like Domain"/>
    <property type="match status" value="1"/>
</dbReference>
<dbReference type="Proteomes" id="UP001152049">
    <property type="component" value="Unassembled WGS sequence"/>
</dbReference>
<comment type="cofactor">
    <cofactor evidence="4">
        <name>Zn(2+)</name>
        <dbReference type="ChEBI" id="CHEBI:29105"/>
    </cofactor>
</comment>
<proteinExistence type="inferred from homology"/>
<evidence type="ECO:0000259" key="5">
    <source>
        <dbReference type="Pfam" id="PF00107"/>
    </source>
</evidence>
<accession>A0A9W8RPW5</accession>
<keyword evidence="2 4" id="KW-0862">Zinc</keyword>
<dbReference type="InterPro" id="IPR036291">
    <property type="entry name" value="NAD(P)-bd_dom_sf"/>
</dbReference>
<feature type="domain" description="Alcohol dehydrogenase-like C-terminal" evidence="5">
    <location>
        <begin position="182"/>
        <end position="313"/>
    </location>
</feature>
<dbReference type="OrthoDB" id="256333at2759"/>
<comment type="caution">
    <text evidence="7">The sequence shown here is derived from an EMBL/GenBank/DDBJ whole genome shotgun (WGS) entry which is preliminary data.</text>
</comment>
<dbReference type="PROSITE" id="PS00059">
    <property type="entry name" value="ADH_ZINC"/>
    <property type="match status" value="1"/>
</dbReference>
<reference evidence="7" key="1">
    <citation type="submission" date="2022-09" db="EMBL/GenBank/DDBJ databases">
        <title>Fusarium specimens isolated from Avocado Roots.</title>
        <authorList>
            <person name="Stajich J."/>
            <person name="Roper C."/>
            <person name="Heimlech-Rivalta G."/>
        </authorList>
    </citation>
    <scope>NUCLEOTIDE SEQUENCE</scope>
    <source>
        <strain evidence="7">CF00136</strain>
    </source>
</reference>
<dbReference type="PANTHER" id="PTHR43401:SF2">
    <property type="entry name" value="L-THREONINE 3-DEHYDROGENASE"/>
    <property type="match status" value="1"/>
</dbReference>
<sequence>MDVDSAQTSLPQSMRALVYSEPRRFQVEQRPLPRVRKHDVLIKVRASGVCGTDLHIHEGEFGAKFPLIPGHETVGVVAAFGSKVVGFSLGDRVVADNSEVCGHCHYCRRGKELFCENFIPHGVEVDGGFAEYAAYPAHRVFKFHNLSDVDATLIEPASCVAHGLDKIAPKMGSRILLFGAGPTGLMLAQMLRQNGGCHVVLAAPAGIKMELARSLSAADEYVELARGQQALQNSVSLLRTAYPYGFDIVVEATGSASILESAIDLVTKGGKLVVYGVYNDSDRIALSPNKIFKEEINIIGSFSQTYKFPAAIDYLGMSLLHLEPLLLKVVRPDSGRVKVNGIVNKTYRLEEWQDCLEEIRNKSVIKAALVFD</sequence>
<dbReference type="GO" id="GO:0016491">
    <property type="term" value="F:oxidoreductase activity"/>
    <property type="evidence" value="ECO:0007669"/>
    <property type="project" value="UniProtKB-KW"/>
</dbReference>
<dbReference type="Pfam" id="PF00107">
    <property type="entry name" value="ADH_zinc_N"/>
    <property type="match status" value="1"/>
</dbReference>
<dbReference type="AlphaFoldDB" id="A0A9W8RPW5"/>
<evidence type="ECO:0000259" key="6">
    <source>
        <dbReference type="Pfam" id="PF08240"/>
    </source>
</evidence>
<keyword evidence="1 4" id="KW-0479">Metal-binding</keyword>
<evidence type="ECO:0008006" key="9">
    <source>
        <dbReference type="Google" id="ProtNLM"/>
    </source>
</evidence>
<dbReference type="GO" id="GO:0008270">
    <property type="term" value="F:zinc ion binding"/>
    <property type="evidence" value="ECO:0007669"/>
    <property type="project" value="InterPro"/>
</dbReference>
<dbReference type="InterPro" id="IPR013149">
    <property type="entry name" value="ADH-like_C"/>
</dbReference>
<evidence type="ECO:0000313" key="7">
    <source>
        <dbReference type="EMBL" id="KAJ4250187.1"/>
    </source>
</evidence>
<feature type="domain" description="Alcohol dehydrogenase-like N-terminal" evidence="6">
    <location>
        <begin position="37"/>
        <end position="143"/>
    </location>
</feature>
<dbReference type="CDD" id="cd08234">
    <property type="entry name" value="threonine_DH_like"/>
    <property type="match status" value="1"/>
</dbReference>
<comment type="similarity">
    <text evidence="4">Belongs to the zinc-containing alcohol dehydrogenase family.</text>
</comment>
<dbReference type="InterPro" id="IPR002328">
    <property type="entry name" value="ADH_Zn_CS"/>
</dbReference>
<dbReference type="InterPro" id="IPR011032">
    <property type="entry name" value="GroES-like_sf"/>
</dbReference>
<organism evidence="7 8">
    <name type="scientific">Fusarium torreyae</name>
    <dbReference type="NCBI Taxonomy" id="1237075"/>
    <lineage>
        <taxon>Eukaryota</taxon>
        <taxon>Fungi</taxon>
        <taxon>Dikarya</taxon>
        <taxon>Ascomycota</taxon>
        <taxon>Pezizomycotina</taxon>
        <taxon>Sordariomycetes</taxon>
        <taxon>Hypocreomycetidae</taxon>
        <taxon>Hypocreales</taxon>
        <taxon>Nectriaceae</taxon>
        <taxon>Fusarium</taxon>
    </lineage>
</organism>
<evidence type="ECO:0000256" key="2">
    <source>
        <dbReference type="ARBA" id="ARBA00022833"/>
    </source>
</evidence>
<evidence type="ECO:0000313" key="8">
    <source>
        <dbReference type="Proteomes" id="UP001152049"/>
    </source>
</evidence>
<gene>
    <name evidence="7" type="ORF">NW762_012002</name>
</gene>